<keyword evidence="5" id="KW-1185">Reference proteome</keyword>
<feature type="domain" description="C2" evidence="3">
    <location>
        <begin position="17"/>
        <end position="148"/>
    </location>
</feature>
<dbReference type="InterPro" id="IPR035892">
    <property type="entry name" value="C2_domain_sf"/>
</dbReference>
<keyword evidence="2" id="KW-0472">Membrane</keyword>
<feature type="transmembrane region" description="Helical" evidence="2">
    <location>
        <begin position="912"/>
        <end position="929"/>
    </location>
</feature>
<evidence type="ECO:0000259" key="3">
    <source>
        <dbReference type="PROSITE" id="PS50004"/>
    </source>
</evidence>
<dbReference type="InterPro" id="IPR029071">
    <property type="entry name" value="Ubiquitin-like_domsf"/>
</dbReference>
<dbReference type="EMBL" id="LSRX01000476">
    <property type="protein sequence ID" value="OLP96195.1"/>
    <property type="molecule type" value="Genomic_DNA"/>
</dbReference>
<gene>
    <name evidence="4" type="ORF">AK812_SmicGene21589</name>
</gene>
<dbReference type="AlphaFoldDB" id="A0A1Q9DM03"/>
<evidence type="ECO:0000313" key="5">
    <source>
        <dbReference type="Proteomes" id="UP000186817"/>
    </source>
</evidence>
<protein>
    <recommendedName>
        <fullName evidence="3">C2 domain-containing protein</fullName>
    </recommendedName>
</protein>
<dbReference type="SUPFAM" id="SSF49562">
    <property type="entry name" value="C2 domain (Calcium/lipid-binding domain, CaLB)"/>
    <property type="match status" value="1"/>
</dbReference>
<keyword evidence="2" id="KW-0812">Transmembrane</keyword>
<dbReference type="SUPFAM" id="SSF54236">
    <property type="entry name" value="Ubiquitin-like"/>
    <property type="match status" value="1"/>
</dbReference>
<evidence type="ECO:0000256" key="2">
    <source>
        <dbReference type="SAM" id="Phobius"/>
    </source>
</evidence>
<dbReference type="Proteomes" id="UP000186817">
    <property type="component" value="Unassembled WGS sequence"/>
</dbReference>
<name>A0A1Q9DM03_SYMMI</name>
<dbReference type="InterPro" id="IPR000008">
    <property type="entry name" value="C2_dom"/>
</dbReference>
<sequence>MPKEGGLRESLIAGEASSQQVQISKEKEAPGRLRVRCLGARDVHPFQVQIFGQGATYDPYAVLCIRRTVGDRYQKSRKRCTHSAGKTRHPCWREEFWFTLPTCPWEAEYVLEATIYGASQGRRHDEFLGYAELPLSTVQSEARLVEELPLGPPVGSAASAESEGPPNESKASQGYPSADTPENGEKECQILEVHVAHALTGASLGCYQVALTDSVQDLKAQIAQRTNAERPWAADFKLLCRTDLLQESTLLKDAQLAEPIELQYLVSTSTQALERNDLVLIPEVIQKCLDPCTAKVYKPNVRWALKDFIFRASEAELLADWHREKQGDVSLHDLTDRTGPTEPWLQLKEGHRGVRRDRHSVLSCEFRDGCLAFSYFAFKHSYQPTSMEEVAPCGWHAEGSPGDMAGRASAPFLSPRRRLHPGIYSPAATTRQLALPCAIAALRFEGLQVDEVLAADHLYGFGLGVEFDLLLAVRANAAAPASIVSVYFHVLQLPFDGKVHAFDQSFSDLILGRAVFEDFLNAAACDSIAQVLVVWYADQARALRWYLSPVSSAFKDFRSRLAEEWLQPNGDERLCRFNELLRRDLAAQLPLEPILVDLPNNTCANALCRAGRQCMKHFHLFQVPYVAMCEPTCTRKGCPKHHCKGPVGPAPFCCVQLWQPRATSDPWMSKEKKKLANKKAKQQRAPDAVHTGLGAVGLEWLLKRGRIRIELMWESACSKQTDTFLRFVWRGMNTVMGLRFFSIAILAIAGLLLMVAQGSRWLCSGHTFADCHELEVPGARVAAVLGSMSAVASGITNFLGAAGFFGSSWREGAPMGLLDDVQSSYVDHQDDLAPSGWRQHSAPTLQLQVQQKHLFVWDVSVMAVDICPVKISLPSVRLLTWFGQGVALIMAQLTILLAWLEDAGPSRFLGEAVYLAILAFVMLLTSAILSGREAWLSQPPADERWSTAEDKNFRPNRPRRYSYDDRPSQPGLDARSWSPGRAVSGIEDFMANVEEGVRAVKHEAEALRQPFVAAGEEWNSRMKNFMQDLEQQVRQPILEAAERFQGQIETQRQSFQDQFRNVREDSGGHGCILGGCGQADIVGSRETSGNLSLMSPASRAAGSHGSLTVLEKEVASQPPRYMGDPQGSTFSQMPTAEIHEEGKCTTCF</sequence>
<organism evidence="4 5">
    <name type="scientific">Symbiodinium microadriaticum</name>
    <name type="common">Dinoflagellate</name>
    <name type="synonym">Zooxanthella microadriatica</name>
    <dbReference type="NCBI Taxonomy" id="2951"/>
    <lineage>
        <taxon>Eukaryota</taxon>
        <taxon>Sar</taxon>
        <taxon>Alveolata</taxon>
        <taxon>Dinophyceae</taxon>
        <taxon>Suessiales</taxon>
        <taxon>Symbiodiniaceae</taxon>
        <taxon>Symbiodinium</taxon>
    </lineage>
</organism>
<feature type="region of interest" description="Disordered" evidence="1">
    <location>
        <begin position="150"/>
        <end position="183"/>
    </location>
</feature>
<feature type="transmembrane region" description="Helical" evidence="2">
    <location>
        <begin position="878"/>
        <end position="900"/>
    </location>
</feature>
<accession>A0A1Q9DM03</accession>
<dbReference type="OrthoDB" id="417889at2759"/>
<comment type="caution">
    <text evidence="4">The sequence shown here is derived from an EMBL/GenBank/DDBJ whole genome shotgun (WGS) entry which is preliminary data.</text>
</comment>
<feature type="transmembrane region" description="Helical" evidence="2">
    <location>
        <begin position="736"/>
        <end position="756"/>
    </location>
</feature>
<dbReference type="PROSITE" id="PS50004">
    <property type="entry name" value="C2"/>
    <property type="match status" value="1"/>
</dbReference>
<evidence type="ECO:0000256" key="1">
    <source>
        <dbReference type="SAM" id="MobiDB-lite"/>
    </source>
</evidence>
<proteinExistence type="predicted"/>
<evidence type="ECO:0000313" key="4">
    <source>
        <dbReference type="EMBL" id="OLP96195.1"/>
    </source>
</evidence>
<dbReference type="Pfam" id="PF00168">
    <property type="entry name" value="C2"/>
    <property type="match status" value="1"/>
</dbReference>
<dbReference type="Gene3D" id="2.60.40.150">
    <property type="entry name" value="C2 domain"/>
    <property type="match status" value="1"/>
</dbReference>
<dbReference type="SMART" id="SM00239">
    <property type="entry name" value="C2"/>
    <property type="match status" value="1"/>
</dbReference>
<keyword evidence="2" id="KW-1133">Transmembrane helix</keyword>
<feature type="region of interest" description="Disordered" evidence="1">
    <location>
        <begin position="946"/>
        <end position="979"/>
    </location>
</feature>
<reference evidence="4 5" key="1">
    <citation type="submission" date="2016-02" db="EMBL/GenBank/DDBJ databases">
        <title>Genome analysis of coral dinoflagellate symbionts highlights evolutionary adaptations to a symbiotic lifestyle.</title>
        <authorList>
            <person name="Aranda M."/>
            <person name="Li Y."/>
            <person name="Liew Y.J."/>
            <person name="Baumgarten S."/>
            <person name="Simakov O."/>
            <person name="Wilson M."/>
            <person name="Piel J."/>
            <person name="Ashoor H."/>
            <person name="Bougouffa S."/>
            <person name="Bajic V.B."/>
            <person name="Ryu T."/>
            <person name="Ravasi T."/>
            <person name="Bayer T."/>
            <person name="Micklem G."/>
            <person name="Kim H."/>
            <person name="Bhak J."/>
            <person name="Lajeunesse T.C."/>
            <person name="Voolstra C.R."/>
        </authorList>
    </citation>
    <scope>NUCLEOTIDE SEQUENCE [LARGE SCALE GENOMIC DNA]</scope>
    <source>
        <strain evidence="4 5">CCMP2467</strain>
    </source>
</reference>